<evidence type="ECO:0000313" key="3">
    <source>
        <dbReference type="Proteomes" id="UP000236527"/>
    </source>
</evidence>
<accession>A0A2H6LPF4</accession>
<dbReference type="InterPro" id="IPR027417">
    <property type="entry name" value="P-loop_NTPase"/>
</dbReference>
<dbReference type="Proteomes" id="UP000236527">
    <property type="component" value="Unassembled WGS sequence"/>
</dbReference>
<dbReference type="GO" id="GO:0005524">
    <property type="term" value="F:ATP binding"/>
    <property type="evidence" value="ECO:0007669"/>
    <property type="project" value="InterPro"/>
</dbReference>
<dbReference type="PANTHER" id="PTHR43581">
    <property type="entry name" value="ATP/GTP PHOSPHATASE"/>
    <property type="match status" value="1"/>
</dbReference>
<gene>
    <name evidence="2" type="ORF">NCWK1_4885</name>
</gene>
<dbReference type="Pfam" id="PF13304">
    <property type="entry name" value="AAA_21"/>
    <property type="match status" value="1"/>
</dbReference>
<organism evidence="2 3">
    <name type="scientific">Nostoc cycadae WK-1</name>
    <dbReference type="NCBI Taxonomy" id="1861711"/>
    <lineage>
        <taxon>Bacteria</taxon>
        <taxon>Bacillati</taxon>
        <taxon>Cyanobacteriota</taxon>
        <taxon>Cyanophyceae</taxon>
        <taxon>Nostocales</taxon>
        <taxon>Nostocaceae</taxon>
        <taxon>Nostoc</taxon>
    </lineage>
</organism>
<feature type="domain" description="AAA+ ATPase" evidence="1">
    <location>
        <begin position="28"/>
        <end position="395"/>
    </location>
</feature>
<dbReference type="SMART" id="SM00382">
    <property type="entry name" value="AAA"/>
    <property type="match status" value="1"/>
</dbReference>
<evidence type="ECO:0000259" key="1">
    <source>
        <dbReference type="SMART" id="SM00382"/>
    </source>
</evidence>
<dbReference type="InterPro" id="IPR003593">
    <property type="entry name" value="AAA+_ATPase"/>
</dbReference>
<evidence type="ECO:0000313" key="2">
    <source>
        <dbReference type="EMBL" id="GBE95103.1"/>
    </source>
</evidence>
<reference evidence="3" key="1">
    <citation type="journal article" date="2018" name="Genome Announc.">
        <title>Draft Genome Sequence of the Nitrogen-Fixing and Hormogonia-Inducing Cyanobacterium Nostoc cycadae Strain WK-1, Isolated from the Coralloid Roots of Cycas revoluta.</title>
        <authorList>
            <person name="Kanesaki Y."/>
            <person name="Hirose M."/>
            <person name="Hirose Y."/>
            <person name="Fujisawa T."/>
            <person name="Nakamura Y."/>
            <person name="Watanabe S."/>
            <person name="Matsunaga S."/>
            <person name="Uchida H."/>
            <person name="Murakami A."/>
        </authorList>
    </citation>
    <scope>NUCLEOTIDE SEQUENCE [LARGE SCALE GENOMIC DNA]</scope>
    <source>
        <strain evidence="3">WK-1</strain>
    </source>
</reference>
<dbReference type="EMBL" id="BDGE01000097">
    <property type="protein sequence ID" value="GBE95103.1"/>
    <property type="molecule type" value="Genomic_DNA"/>
</dbReference>
<dbReference type="AlphaFoldDB" id="A0A2H6LPF4"/>
<protein>
    <submittedName>
        <fullName evidence="2">AAA ATPase</fullName>
    </submittedName>
</protein>
<proteinExistence type="predicted"/>
<dbReference type="SUPFAM" id="SSF52540">
    <property type="entry name" value="P-loop containing nucleoside triphosphate hydrolases"/>
    <property type="match status" value="1"/>
</dbReference>
<dbReference type="InterPro" id="IPR003959">
    <property type="entry name" value="ATPase_AAA_core"/>
</dbReference>
<keyword evidence="3" id="KW-1185">Reference proteome</keyword>
<dbReference type="GO" id="GO:0016887">
    <property type="term" value="F:ATP hydrolysis activity"/>
    <property type="evidence" value="ECO:0007669"/>
    <property type="project" value="InterPro"/>
</dbReference>
<dbReference type="RefSeq" id="WP_103126623.1">
    <property type="nucleotide sequence ID" value="NZ_DF978443.1"/>
</dbReference>
<dbReference type="PANTHER" id="PTHR43581:SF2">
    <property type="entry name" value="EXCINUCLEASE ATPASE SUBUNIT"/>
    <property type="match status" value="1"/>
</dbReference>
<sequence>MYLRECFIENVGPINSLDVSLSLNTIGNPKPIILVGKNGTGKTIFLAYILDALAELAKKTFRDVVVGQQIGHSPFFKVTSGGDTRSLSGSSLSLLEFSDANSQFCYVEKVGQIDPQIYVTKLQGRFQSVQSWPENEQFHKVVTGDEKKIETFFQSGAVCFFPSSRHERPHWLNLRAIDDQPLFGKNQRMSGVLGKPLIIERAAEDNRQWLMDVLLDSLVDGHFVAEKITPEGNTQLQWQALSNLSDKWLLKFGRKNVELLLRSVLEDESAEMVLNYRNALHGRVAIRLGNGVLVPSLMHLSAGQALLFNLFATIIRYADRGDIQKSIHLHEINGIVLIDEIDAHLHTDLQYEVLPKLVKLFPKVQFIITSHAPLFLLGMEREFGTDGIQILEMPTGRKISTERFEEFLKSFEYYCQTRSFEDALEQQVLKTSKPLILTEGQTDVLYIQTALELLGYTELLEQLEIDEVGKSGKEGVKGGGHTNLDAARKFLENNQTRFPRRVLFLYDCDTKKEPEDVGSLSIRRIPQNTQNTKVTKGIENLLPIELFKEEFYPKRIKTTEYGEEQTISNFLKPQFCEWVCQERQERNDFLRFEALLVPIIQEFLSLETTI</sequence>
<comment type="caution">
    <text evidence="2">The sequence shown here is derived from an EMBL/GenBank/DDBJ whole genome shotgun (WGS) entry which is preliminary data.</text>
</comment>
<name>A0A2H6LPF4_9NOSO</name>
<dbReference type="Gene3D" id="3.40.50.300">
    <property type="entry name" value="P-loop containing nucleotide triphosphate hydrolases"/>
    <property type="match status" value="1"/>
</dbReference>
<dbReference type="InterPro" id="IPR051396">
    <property type="entry name" value="Bact_Antivir_Def_Nuclease"/>
</dbReference>